<dbReference type="EMBL" id="LNIZ01000003">
    <property type="protein sequence ID" value="KTF04191.1"/>
    <property type="molecule type" value="Genomic_DNA"/>
</dbReference>
<evidence type="ECO:0000256" key="1">
    <source>
        <dbReference type="SAM" id="MobiDB-lite"/>
    </source>
</evidence>
<feature type="region of interest" description="Disordered" evidence="1">
    <location>
        <begin position="1"/>
        <end position="29"/>
    </location>
</feature>
<feature type="transmembrane region" description="Helical" evidence="2">
    <location>
        <begin position="170"/>
        <end position="192"/>
    </location>
</feature>
<sequence length="276" mass="28858">MTSSTQEPGRTPSLLDRLFDRESPARPSTDVRPPFVWASIGAFYAALIALGASLGPLAAVIAVALAAAPLISGWPVLLGLTNRAVSRVVMTLTLVAGLVAASFGSMPGMMLAATFAIFASFVGEMMRHDGRLHLIEHISASAGGAMLMISASMWVFAAGDWHATSRALPAAGTFVGLLTAIVIAVAALIHGFDLDHANLLGLLNTTVVGLVAAFLLSGLVWVGGAIGVCVGLVFAFIRRCMRTFERPLTWVQGYVKAVIPHCALGMIGYIFTLVVL</sequence>
<feature type="transmembrane region" description="Helical" evidence="2">
    <location>
        <begin position="212"/>
        <end position="237"/>
    </location>
</feature>
<feature type="transmembrane region" description="Helical" evidence="2">
    <location>
        <begin position="60"/>
        <end position="80"/>
    </location>
</feature>
<feature type="transmembrane region" description="Helical" evidence="2">
    <location>
        <begin position="35"/>
        <end position="54"/>
    </location>
</feature>
<keyword evidence="2" id="KW-1133">Transmembrane helix</keyword>
<dbReference type="STRING" id="59561.AQZ59_00711"/>
<dbReference type="RefSeq" id="WP_152994716.1">
    <property type="nucleotide sequence ID" value="NZ_LNIZ01000003.1"/>
</dbReference>
<gene>
    <name evidence="3" type="ORF">AQZ59_00711</name>
</gene>
<keyword evidence="2" id="KW-0812">Transmembrane</keyword>
<evidence type="ECO:0000313" key="4">
    <source>
        <dbReference type="Proteomes" id="UP000054404"/>
    </source>
</evidence>
<feature type="transmembrane region" description="Helical" evidence="2">
    <location>
        <begin position="138"/>
        <end position="158"/>
    </location>
</feature>
<comment type="caution">
    <text evidence="3">The sequence shown here is derived from an EMBL/GenBank/DDBJ whole genome shotgun (WGS) entry which is preliminary data.</text>
</comment>
<dbReference type="OrthoDB" id="3250762at2"/>
<reference evidence="3 4" key="1">
    <citation type="submission" date="2015-11" db="EMBL/GenBank/DDBJ databases">
        <title>Draft Genome Sequence of the Type Strain Trueperella bernardiae LCDC 89-0504T, Isolated from Blood Culture.</title>
        <authorList>
            <person name="Bernier A.-M."/>
            <person name="Bernard K."/>
        </authorList>
    </citation>
    <scope>NUCLEOTIDE SEQUENCE [LARGE SCALE GENOMIC DNA]</scope>
    <source>
        <strain evidence="3 4">LCDC 89-0504</strain>
    </source>
</reference>
<evidence type="ECO:0000256" key="2">
    <source>
        <dbReference type="SAM" id="Phobius"/>
    </source>
</evidence>
<proteinExistence type="predicted"/>
<dbReference type="AlphaFoldDB" id="A0A0W1KKP3"/>
<organism evidence="3 4">
    <name type="scientific">Trueperella bernardiae</name>
    <dbReference type="NCBI Taxonomy" id="59561"/>
    <lineage>
        <taxon>Bacteria</taxon>
        <taxon>Bacillati</taxon>
        <taxon>Actinomycetota</taxon>
        <taxon>Actinomycetes</taxon>
        <taxon>Actinomycetales</taxon>
        <taxon>Actinomycetaceae</taxon>
        <taxon>Trueperella</taxon>
    </lineage>
</organism>
<protein>
    <submittedName>
        <fullName evidence="3">Uncharacterized protein</fullName>
    </submittedName>
</protein>
<dbReference type="Proteomes" id="UP000054404">
    <property type="component" value="Unassembled WGS sequence"/>
</dbReference>
<dbReference type="PATRIC" id="fig|59561.3.peg.704"/>
<name>A0A0W1KKP3_9ACTO</name>
<keyword evidence="2" id="KW-0472">Membrane</keyword>
<accession>A0A0W1KKP3</accession>
<feature type="transmembrane region" description="Helical" evidence="2">
    <location>
        <begin position="258"/>
        <end position="275"/>
    </location>
</feature>
<keyword evidence="4" id="KW-1185">Reference proteome</keyword>
<evidence type="ECO:0000313" key="3">
    <source>
        <dbReference type="EMBL" id="KTF04191.1"/>
    </source>
</evidence>
<feature type="transmembrane region" description="Helical" evidence="2">
    <location>
        <begin position="92"/>
        <end position="118"/>
    </location>
</feature>